<name>A0ABD0JN48_9CAEN</name>
<dbReference type="InterPro" id="IPR001715">
    <property type="entry name" value="CH_dom"/>
</dbReference>
<evidence type="ECO:0000256" key="3">
    <source>
        <dbReference type="ARBA" id="ARBA00023203"/>
    </source>
</evidence>
<organism evidence="9 10">
    <name type="scientific">Batillaria attramentaria</name>
    <dbReference type="NCBI Taxonomy" id="370345"/>
    <lineage>
        <taxon>Eukaryota</taxon>
        <taxon>Metazoa</taxon>
        <taxon>Spiralia</taxon>
        <taxon>Lophotrochozoa</taxon>
        <taxon>Mollusca</taxon>
        <taxon>Gastropoda</taxon>
        <taxon>Caenogastropoda</taxon>
        <taxon>Sorbeoconcha</taxon>
        <taxon>Cerithioidea</taxon>
        <taxon>Batillariidae</taxon>
        <taxon>Batillaria</taxon>
    </lineage>
</organism>
<protein>
    <recommendedName>
        <fullName evidence="4">F-actin cross-linking protein</fullName>
    </recommendedName>
</protein>
<dbReference type="Pfam" id="PF00435">
    <property type="entry name" value="Spectrin"/>
    <property type="match status" value="4"/>
</dbReference>
<comment type="caution">
    <text evidence="9">The sequence shown here is derived from an EMBL/GenBank/DDBJ whole genome shotgun (WGS) entry which is preliminary data.</text>
</comment>
<dbReference type="SMART" id="SM00033">
    <property type="entry name" value="CH"/>
    <property type="match status" value="3"/>
</dbReference>
<evidence type="ECO:0000256" key="2">
    <source>
        <dbReference type="ARBA" id="ARBA00022837"/>
    </source>
</evidence>
<accession>A0ABD0JN48</accession>
<feature type="non-terminal residue" evidence="9">
    <location>
        <position position="1"/>
    </location>
</feature>
<dbReference type="InterPro" id="IPR018159">
    <property type="entry name" value="Spectrin/alpha-actinin"/>
</dbReference>
<dbReference type="GO" id="GO:0003779">
    <property type="term" value="F:actin binding"/>
    <property type="evidence" value="ECO:0007669"/>
    <property type="project" value="UniProtKB-KW"/>
</dbReference>
<feature type="domain" description="EF-hand" evidence="8">
    <location>
        <begin position="851"/>
        <end position="886"/>
    </location>
</feature>
<feature type="region of interest" description="Disordered" evidence="6">
    <location>
        <begin position="999"/>
        <end position="1024"/>
    </location>
</feature>
<dbReference type="FunFam" id="1.20.58.60:FF:000005">
    <property type="entry name" value="Actinin alpha 1"/>
    <property type="match status" value="1"/>
</dbReference>
<evidence type="ECO:0000256" key="6">
    <source>
        <dbReference type="SAM" id="MobiDB-lite"/>
    </source>
</evidence>
<gene>
    <name evidence="9" type="ORF">BaRGS_00032520</name>
</gene>
<evidence type="ECO:0000256" key="1">
    <source>
        <dbReference type="ARBA" id="ARBA00022737"/>
    </source>
</evidence>
<proteinExistence type="predicted"/>
<dbReference type="EMBL" id="JACVVK020000381">
    <property type="protein sequence ID" value="KAK7476244.1"/>
    <property type="molecule type" value="Genomic_DNA"/>
</dbReference>
<evidence type="ECO:0000256" key="4">
    <source>
        <dbReference type="ARBA" id="ARBA00043249"/>
    </source>
</evidence>
<dbReference type="CDD" id="cd21216">
    <property type="entry name" value="CH_ACTN_rpt2"/>
    <property type="match status" value="1"/>
</dbReference>
<dbReference type="Gene3D" id="1.10.418.10">
    <property type="entry name" value="Calponin-like domain"/>
    <property type="match status" value="3"/>
</dbReference>
<reference evidence="9 10" key="1">
    <citation type="journal article" date="2023" name="Sci. Data">
        <title>Genome assembly of the Korean intertidal mud-creeper Batillaria attramentaria.</title>
        <authorList>
            <person name="Patra A.K."/>
            <person name="Ho P.T."/>
            <person name="Jun S."/>
            <person name="Lee S.J."/>
            <person name="Kim Y."/>
            <person name="Won Y.J."/>
        </authorList>
    </citation>
    <scope>NUCLEOTIDE SEQUENCE [LARGE SCALE GENOMIC DNA]</scope>
    <source>
        <strain evidence="9">Wonlab-2016</strain>
    </source>
</reference>
<dbReference type="PROSITE" id="PS50021">
    <property type="entry name" value="CH"/>
    <property type="match status" value="2"/>
</dbReference>
<dbReference type="CDD" id="cd00051">
    <property type="entry name" value="EFh"/>
    <property type="match status" value="1"/>
</dbReference>
<feature type="region of interest" description="Disordered" evidence="6">
    <location>
        <begin position="930"/>
        <end position="951"/>
    </location>
</feature>
<dbReference type="FunFam" id="1.20.58.60:FF:000003">
    <property type="entry name" value="Actinin, alpha 1"/>
    <property type="match status" value="1"/>
</dbReference>
<dbReference type="Proteomes" id="UP001519460">
    <property type="component" value="Unassembled WGS sequence"/>
</dbReference>
<dbReference type="InterPro" id="IPR002017">
    <property type="entry name" value="Spectrin_repeat"/>
</dbReference>
<dbReference type="Gene3D" id="1.20.58.60">
    <property type="match status" value="4"/>
</dbReference>
<dbReference type="SUPFAM" id="SSF47473">
    <property type="entry name" value="EF-hand"/>
    <property type="match status" value="1"/>
</dbReference>
<evidence type="ECO:0000259" key="8">
    <source>
        <dbReference type="PROSITE" id="PS50222"/>
    </source>
</evidence>
<feature type="compositionally biased region" description="Basic and acidic residues" evidence="6">
    <location>
        <begin position="1002"/>
        <end position="1014"/>
    </location>
</feature>
<evidence type="ECO:0000256" key="5">
    <source>
        <dbReference type="SAM" id="Coils"/>
    </source>
</evidence>
<dbReference type="InterPro" id="IPR001589">
    <property type="entry name" value="Actinin_actin-bd_CS"/>
</dbReference>
<evidence type="ECO:0000259" key="7">
    <source>
        <dbReference type="PROSITE" id="PS50021"/>
    </source>
</evidence>
<keyword evidence="2" id="KW-0106">Calcium</keyword>
<keyword evidence="5" id="KW-0175">Coiled coil</keyword>
<keyword evidence="10" id="KW-1185">Reference proteome</keyword>
<dbReference type="CDD" id="cd00176">
    <property type="entry name" value="SPEC"/>
    <property type="match status" value="2"/>
</dbReference>
<dbReference type="AlphaFoldDB" id="A0ABD0JN48"/>
<dbReference type="Pfam" id="PF00307">
    <property type="entry name" value="CH"/>
    <property type="match status" value="3"/>
</dbReference>
<dbReference type="SUPFAM" id="SSF46966">
    <property type="entry name" value="Spectrin repeat"/>
    <property type="match status" value="4"/>
</dbReference>
<dbReference type="FunFam" id="1.10.418.10:FF:000001">
    <property type="entry name" value="Actinin alpha 1"/>
    <property type="match status" value="1"/>
</dbReference>
<dbReference type="FunFam" id="1.20.58.60:FF:000004">
    <property type="entry name" value="Actinin alpha 1"/>
    <property type="match status" value="1"/>
</dbReference>
<dbReference type="InterPro" id="IPR011992">
    <property type="entry name" value="EF-hand-dom_pair"/>
</dbReference>
<evidence type="ECO:0000313" key="10">
    <source>
        <dbReference type="Proteomes" id="UP001519460"/>
    </source>
</evidence>
<feature type="domain" description="Calponin-homology (CH)" evidence="7">
    <location>
        <begin position="109"/>
        <end position="315"/>
    </location>
</feature>
<keyword evidence="3" id="KW-0009">Actin-binding</keyword>
<dbReference type="SUPFAM" id="SSF47576">
    <property type="entry name" value="Calponin-homology domain, CH-domain"/>
    <property type="match status" value="2"/>
</dbReference>
<dbReference type="InterPro" id="IPR036872">
    <property type="entry name" value="CH_dom_sf"/>
</dbReference>
<feature type="domain" description="EF-hand" evidence="8">
    <location>
        <begin position="810"/>
        <end position="845"/>
    </location>
</feature>
<dbReference type="Pfam" id="PF13499">
    <property type="entry name" value="EF-hand_7"/>
    <property type="match status" value="1"/>
</dbReference>
<dbReference type="PANTHER" id="PTHR11915">
    <property type="entry name" value="SPECTRIN/FILAMIN RELATED CYTOSKELETAL PROTEIN"/>
    <property type="match status" value="1"/>
</dbReference>
<dbReference type="FunFam" id="1.20.58.60:FF:000002">
    <property type="entry name" value="Actinin, alpha 1"/>
    <property type="match status" value="1"/>
</dbReference>
<sequence>TFTAWCNSHLRKAGTGIENIEEDFRNGLKLMLLLEVISGEQLPKPDRGKMRFHKIANVNKALDFIASKGVKLVSIGAEEIVDGNGKMTLGMIWTIILRFAIQDITVEEMTAKEGLLLWCQRKTAPYKNVNVQNFHLSWKDGLAFCALIHRHRPELIDYYKLSRTPFESRETAFAPSSRARLACFLRQQNMQDFDANKFEQYRTVSKFLSCGYLERRPGRVVSLVAMHVFDGVVCFSSFKDGLAFCALIHRHRPELIDYNTLTKDNPLENLNTAFDIAEKHLDIPRMLDPEDMVNSAKPDERSVMAYVSSYYHAFSGAQQAETAANRICKVLKVNQENERLMEEYERLASDLLEWIRKTRPWLENRTTDNTLPGTRRKLDEFRDYRRKHKPPKLEDKAKLENSFNTLQTRLRLSNRPAYLPTEGKMVSDIANAWKGLEHAEKGFEEWLLSELQRLERLDHLAQKFRHKCEIHEEWSVGKEEMLQAQDYKRCRLNELKAMKKKHEAFESDLAAHQDRVEQIAAIAQELNALDYHDVATVNARCQRICDQWDRLGQLTVKRREGLEEAERILERIDQLHLEFAKRAAPFNNWMDGAKEDLLDMFIVHTTEEVQGLIDAHEQFKATLGEADKEYSTIVSLAQEVVRLGQQYGLTPPENPYTTLNAQDITNKWSEVRELVPRRDQTLQQEMMRQQNNERLRRQFAAKANVVGQWIETQLDAVASLGVQMRGSLEDQLKKLQTFDKAIIAYKPNMDELERYNQEVQEAMIFENRYTQYTMETLRVGWEQLLTAVARNINEVENQILTRDSKGISEDQMNEFRMSFNHFDKNRTRRLEPKEFKACLISLGYKIRDDRQGEADFQRIMSIVDPNGTGYVTFDAFLDFMTRETADTDTAEQVMQSFKILAGDKVQTHNRVHLFRRGSFSGGMRRKHFSNKRAEDACGKKRKDLKQPTKSGSQTFLERYKRDFPFIDKSAFSEHHTFCLVCRLDIKIGHSGRGDILAHAGTKKTENASKEEEALKQPLDSSLSG</sequence>
<dbReference type="CDD" id="cd21214">
    <property type="entry name" value="CH_ACTN_rpt1"/>
    <property type="match status" value="1"/>
</dbReference>
<dbReference type="FunFam" id="1.10.418.10:FF:000005">
    <property type="entry name" value="Actinin alpha 4"/>
    <property type="match status" value="1"/>
</dbReference>
<dbReference type="FunFam" id="1.10.238.10:FF:000148">
    <property type="entry name" value="alpha-actinin, sarcomeric isoform X2"/>
    <property type="match status" value="1"/>
</dbReference>
<dbReference type="PROSITE" id="PS00020">
    <property type="entry name" value="ACTININ_2"/>
    <property type="match status" value="1"/>
</dbReference>
<dbReference type="PROSITE" id="PS50222">
    <property type="entry name" value="EF_HAND_2"/>
    <property type="match status" value="2"/>
</dbReference>
<feature type="domain" description="Calponin-homology (CH)" evidence="7">
    <location>
        <begin position="1"/>
        <end position="100"/>
    </location>
</feature>
<dbReference type="SMART" id="SM00150">
    <property type="entry name" value="SPEC"/>
    <property type="match status" value="4"/>
</dbReference>
<dbReference type="InterPro" id="IPR002048">
    <property type="entry name" value="EF_hand_dom"/>
</dbReference>
<dbReference type="Gene3D" id="1.10.238.10">
    <property type="entry name" value="EF-hand"/>
    <property type="match status" value="1"/>
</dbReference>
<evidence type="ECO:0000313" key="9">
    <source>
        <dbReference type="EMBL" id="KAK7476244.1"/>
    </source>
</evidence>
<dbReference type="SMART" id="SM00054">
    <property type="entry name" value="EFh"/>
    <property type="match status" value="2"/>
</dbReference>
<feature type="coiled-coil region" evidence="5">
    <location>
        <begin position="330"/>
        <end position="357"/>
    </location>
</feature>
<dbReference type="InterPro" id="IPR018247">
    <property type="entry name" value="EF_Hand_1_Ca_BS"/>
</dbReference>
<keyword evidence="1" id="KW-0677">Repeat</keyword>
<dbReference type="PROSITE" id="PS00018">
    <property type="entry name" value="EF_HAND_1"/>
    <property type="match status" value="1"/>
</dbReference>